<dbReference type="GO" id="GO:0004674">
    <property type="term" value="F:protein serine/threonine kinase activity"/>
    <property type="evidence" value="ECO:0007669"/>
    <property type="project" value="UniProtKB-KW"/>
</dbReference>
<evidence type="ECO:0000313" key="14">
    <source>
        <dbReference type="Proteomes" id="UP000046392"/>
    </source>
</evidence>
<dbReference type="Pfam" id="PF00069">
    <property type="entry name" value="Pkinase"/>
    <property type="match status" value="1"/>
</dbReference>
<keyword evidence="6 11" id="KW-0418">Kinase</keyword>
<keyword evidence="3 11" id="KW-0808">Transferase</keyword>
<dbReference type="SMART" id="SM00220">
    <property type="entry name" value="S_TKc"/>
    <property type="match status" value="1"/>
</dbReference>
<dbReference type="STRING" id="174720.A0A0N5BJ84"/>
<evidence type="ECO:0000259" key="13">
    <source>
        <dbReference type="PROSITE" id="PS50078"/>
    </source>
</evidence>
<proteinExistence type="inferred from homology"/>
<evidence type="ECO:0000256" key="3">
    <source>
        <dbReference type="ARBA" id="ARBA00022679"/>
    </source>
</evidence>
<evidence type="ECO:0000259" key="12">
    <source>
        <dbReference type="PROSITE" id="PS50011"/>
    </source>
</evidence>
<feature type="domain" description="POLO box" evidence="13">
    <location>
        <begin position="416"/>
        <end position="494"/>
    </location>
</feature>
<evidence type="ECO:0000256" key="4">
    <source>
        <dbReference type="ARBA" id="ARBA00022737"/>
    </source>
</evidence>
<dbReference type="Gene3D" id="3.30.1120.30">
    <property type="entry name" value="POLO box domain"/>
    <property type="match status" value="2"/>
</dbReference>
<dbReference type="Proteomes" id="UP000046392">
    <property type="component" value="Unplaced"/>
</dbReference>
<evidence type="ECO:0000256" key="8">
    <source>
        <dbReference type="ARBA" id="ARBA00047802"/>
    </source>
</evidence>
<dbReference type="InterPro" id="IPR000959">
    <property type="entry name" value="POLO_box_dom"/>
</dbReference>
<dbReference type="PANTHER" id="PTHR24345">
    <property type="entry name" value="SERINE/THREONINE-PROTEIN KINASE PLK"/>
    <property type="match status" value="1"/>
</dbReference>
<dbReference type="Gene3D" id="1.10.510.10">
    <property type="entry name" value="Transferase(Phosphotransferase) domain 1"/>
    <property type="match status" value="1"/>
</dbReference>
<dbReference type="GO" id="GO:0007052">
    <property type="term" value="P:mitotic spindle organization"/>
    <property type="evidence" value="ECO:0007669"/>
    <property type="project" value="TreeGrafter"/>
</dbReference>
<dbReference type="InterPro" id="IPR008271">
    <property type="entry name" value="Ser/Thr_kinase_AS"/>
</dbReference>
<dbReference type="GO" id="GO:0005737">
    <property type="term" value="C:cytoplasm"/>
    <property type="evidence" value="ECO:0007669"/>
    <property type="project" value="TreeGrafter"/>
</dbReference>
<protein>
    <recommendedName>
        <fullName evidence="11">Serine/threonine-protein kinase PLK</fullName>
        <ecNumber evidence="11">2.7.11.21</ecNumber>
    </recommendedName>
    <alternativeName>
        <fullName evidence="11">Polo-like kinase</fullName>
    </alternativeName>
</protein>
<comment type="catalytic activity">
    <reaction evidence="8 11">
        <text>L-threonyl-[protein] + ATP = O-phospho-L-threonyl-[protein] + ADP + H(+)</text>
        <dbReference type="Rhea" id="RHEA:46608"/>
        <dbReference type="Rhea" id="RHEA-COMP:11060"/>
        <dbReference type="Rhea" id="RHEA-COMP:11605"/>
        <dbReference type="ChEBI" id="CHEBI:15378"/>
        <dbReference type="ChEBI" id="CHEBI:30013"/>
        <dbReference type="ChEBI" id="CHEBI:30616"/>
        <dbReference type="ChEBI" id="CHEBI:61977"/>
        <dbReference type="ChEBI" id="CHEBI:456216"/>
        <dbReference type="EC" id="2.7.11.21"/>
    </reaction>
</comment>
<keyword evidence="14" id="KW-1185">Reference proteome</keyword>
<comment type="catalytic activity">
    <reaction evidence="9">
        <text>L-seryl-[protein] + ATP = O-phospho-L-seryl-[protein] + ADP + H(+)</text>
        <dbReference type="Rhea" id="RHEA:17989"/>
        <dbReference type="Rhea" id="RHEA-COMP:9863"/>
        <dbReference type="Rhea" id="RHEA-COMP:11604"/>
        <dbReference type="ChEBI" id="CHEBI:15378"/>
        <dbReference type="ChEBI" id="CHEBI:29999"/>
        <dbReference type="ChEBI" id="CHEBI:30616"/>
        <dbReference type="ChEBI" id="CHEBI:83421"/>
        <dbReference type="ChEBI" id="CHEBI:456216"/>
        <dbReference type="EC" id="2.7.11.21"/>
    </reaction>
</comment>
<dbReference type="InterPro" id="IPR011009">
    <property type="entry name" value="Kinase-like_dom_sf"/>
</dbReference>
<dbReference type="InterPro" id="IPR000719">
    <property type="entry name" value="Prot_kinase_dom"/>
</dbReference>
<dbReference type="InterPro" id="IPR033695">
    <property type="entry name" value="POLO_box_2"/>
</dbReference>
<dbReference type="Gene3D" id="3.30.200.20">
    <property type="entry name" value="Phosphorylase Kinase, domain 1"/>
    <property type="match status" value="1"/>
</dbReference>
<dbReference type="CDD" id="cd13118">
    <property type="entry name" value="POLO_box_1"/>
    <property type="match status" value="1"/>
</dbReference>
<dbReference type="GO" id="GO:0106310">
    <property type="term" value="F:protein serine kinase activity"/>
    <property type="evidence" value="ECO:0007669"/>
    <property type="project" value="RHEA"/>
</dbReference>
<dbReference type="PANTHER" id="PTHR24345:SF0">
    <property type="entry name" value="CELL CYCLE SERINE_THREONINE-PROTEIN KINASE CDC5_MSD2"/>
    <property type="match status" value="1"/>
</dbReference>
<dbReference type="SUPFAM" id="SSF56112">
    <property type="entry name" value="Protein kinase-like (PK-like)"/>
    <property type="match status" value="1"/>
</dbReference>
<keyword evidence="4" id="KW-0677">Repeat</keyword>
<evidence type="ECO:0000256" key="11">
    <source>
        <dbReference type="RuleBase" id="RU361162"/>
    </source>
</evidence>
<evidence type="ECO:0000313" key="15">
    <source>
        <dbReference type="WBParaSite" id="SPAL_0000601000.1"/>
    </source>
</evidence>
<dbReference type="GO" id="GO:0005524">
    <property type="term" value="F:ATP binding"/>
    <property type="evidence" value="ECO:0007669"/>
    <property type="project" value="UniProtKB-UniRule"/>
</dbReference>
<evidence type="ECO:0000256" key="5">
    <source>
        <dbReference type="ARBA" id="ARBA00022741"/>
    </source>
</evidence>
<dbReference type="WBParaSite" id="SPAL_0000601000.1">
    <property type="protein sequence ID" value="SPAL_0000601000.1"/>
    <property type="gene ID" value="SPAL_0000601000"/>
</dbReference>
<feature type="binding site" evidence="10">
    <location>
        <position position="57"/>
    </location>
    <ligand>
        <name>ATP</name>
        <dbReference type="ChEBI" id="CHEBI:30616"/>
    </ligand>
</feature>
<comment type="cofactor">
    <cofactor evidence="1">
        <name>Mg(2+)</name>
        <dbReference type="ChEBI" id="CHEBI:18420"/>
    </cofactor>
</comment>
<evidence type="ECO:0000256" key="6">
    <source>
        <dbReference type="ARBA" id="ARBA00022777"/>
    </source>
</evidence>
<dbReference type="PROSITE" id="PS00107">
    <property type="entry name" value="PROTEIN_KINASE_ATP"/>
    <property type="match status" value="1"/>
</dbReference>
<dbReference type="EC" id="2.7.11.21" evidence="11"/>
<evidence type="ECO:0000256" key="10">
    <source>
        <dbReference type="PROSITE-ProRule" id="PRU10141"/>
    </source>
</evidence>
<reference evidence="15" key="1">
    <citation type="submission" date="2017-02" db="UniProtKB">
        <authorList>
            <consortium name="WormBaseParasite"/>
        </authorList>
    </citation>
    <scope>IDENTIFICATION</scope>
</reference>
<dbReference type="InterPro" id="IPR036947">
    <property type="entry name" value="POLO_box_dom_sf"/>
</dbReference>
<organism evidence="14 15">
    <name type="scientific">Strongyloides papillosus</name>
    <name type="common">Intestinal threadworm</name>
    <dbReference type="NCBI Taxonomy" id="174720"/>
    <lineage>
        <taxon>Eukaryota</taxon>
        <taxon>Metazoa</taxon>
        <taxon>Ecdysozoa</taxon>
        <taxon>Nematoda</taxon>
        <taxon>Chromadorea</taxon>
        <taxon>Rhabditida</taxon>
        <taxon>Tylenchina</taxon>
        <taxon>Panagrolaimomorpha</taxon>
        <taxon>Strongyloidoidea</taxon>
        <taxon>Strongyloididae</taxon>
        <taxon>Strongyloides</taxon>
    </lineage>
</organism>
<keyword evidence="2 11" id="KW-0723">Serine/threonine-protein kinase</keyword>
<dbReference type="Pfam" id="PF00659">
    <property type="entry name" value="POLO_box"/>
    <property type="match status" value="2"/>
</dbReference>
<evidence type="ECO:0000256" key="1">
    <source>
        <dbReference type="ARBA" id="ARBA00001946"/>
    </source>
</evidence>
<dbReference type="InterPro" id="IPR017441">
    <property type="entry name" value="Protein_kinase_ATP_BS"/>
</dbReference>
<dbReference type="AlphaFoldDB" id="A0A0N5BJ84"/>
<comment type="similarity">
    <text evidence="11">Belongs to the protein kinase superfamily. Ser/Thr protein kinase family. CDC5/Polo subfamily.</text>
</comment>
<dbReference type="FunFam" id="1.10.510.10:FF:000571">
    <property type="entry name" value="Maternal embryonic leucine zipper kinase"/>
    <property type="match status" value="1"/>
</dbReference>
<evidence type="ECO:0000256" key="7">
    <source>
        <dbReference type="ARBA" id="ARBA00022840"/>
    </source>
</evidence>
<dbReference type="InterPro" id="IPR033701">
    <property type="entry name" value="POLO_box_1"/>
</dbReference>
<sequence>MDAHEDLSEEIPKIIQDPTTGTQYSRGELLGSGGFGKCYLFIDLSTREKYAGKVIMKSRLKGSLSMAYEETSIQMNLRHPNILKMFRFFYLPTYVCMTLELCDDTLKNILRWLEVLDEPSCRFVTREVACGISHLHEKRIIHRDIKPGNIFFTKHMDVKIGDFGIAIKNVDPVSKIMKACGTAKYFAPETLNGSGYSFGVDVWALGITLYKMAVGRFPFDYGDDHMLYVAILRHEYSIPSTVPTHTEEVIRILLTRDPDSRPVIDDVLKKDYLSSGSISKDHLLEYISGKPSSRTTGQKDSRECYAVPFGRRENIPKEDCKLDVNYGIENIFQKGFRIRRRHSKSRIVGKLGFDSTPGNENISEEELKLDVGEKSSFSFKGIHTFVGLFFENGLKGVTSSMMDRNALFCSSRPKHYISKWIDFNKRYGLGYQLSDSSVGVNFKDNSRLVVDGTMDNYQYIGKDGAREYFERNKCPTKLDKKLKLLEYFKRYMESNLVGKPPVEEQENIKIFDKGIPILLKWKRNDKCICFILLNGVFQINFLEDHTKIIIAVPTKSISIIDKDNKLKTYSHGVLINGGMDDFIKKKMSYIKEVVDQWTSLKRRHEGDDDVTPAKKSNNN</sequence>
<dbReference type="SUPFAM" id="SSF82615">
    <property type="entry name" value="Polo-box domain"/>
    <property type="match status" value="2"/>
</dbReference>
<feature type="domain" description="POLO box" evidence="13">
    <location>
        <begin position="517"/>
        <end position="599"/>
    </location>
</feature>
<dbReference type="GO" id="GO:0000922">
    <property type="term" value="C:spindle pole"/>
    <property type="evidence" value="ECO:0007669"/>
    <property type="project" value="TreeGrafter"/>
</dbReference>
<dbReference type="CDD" id="cd13117">
    <property type="entry name" value="POLO_box_2"/>
    <property type="match status" value="1"/>
</dbReference>
<keyword evidence="5 10" id="KW-0547">Nucleotide-binding</keyword>
<dbReference type="PROSITE" id="PS50078">
    <property type="entry name" value="POLO_BOX"/>
    <property type="match status" value="2"/>
</dbReference>
<accession>A0A0N5BJ84</accession>
<dbReference type="GO" id="GO:0005634">
    <property type="term" value="C:nucleus"/>
    <property type="evidence" value="ECO:0007669"/>
    <property type="project" value="TreeGrafter"/>
</dbReference>
<keyword evidence="7 10" id="KW-0067">ATP-binding</keyword>
<evidence type="ECO:0000256" key="9">
    <source>
        <dbReference type="ARBA" id="ARBA00048347"/>
    </source>
</evidence>
<evidence type="ECO:0000256" key="2">
    <source>
        <dbReference type="ARBA" id="ARBA00022527"/>
    </source>
</evidence>
<dbReference type="GO" id="GO:0000776">
    <property type="term" value="C:kinetochore"/>
    <property type="evidence" value="ECO:0007669"/>
    <property type="project" value="TreeGrafter"/>
</dbReference>
<dbReference type="PROSITE" id="PS50011">
    <property type="entry name" value="PROTEIN_KINASE_DOM"/>
    <property type="match status" value="1"/>
</dbReference>
<feature type="domain" description="Protein kinase" evidence="12">
    <location>
        <begin position="24"/>
        <end position="273"/>
    </location>
</feature>
<name>A0A0N5BJ84_STREA</name>
<dbReference type="PROSITE" id="PS00108">
    <property type="entry name" value="PROTEIN_KINASE_ST"/>
    <property type="match status" value="1"/>
</dbReference>